<dbReference type="EMBL" id="CP002271">
    <property type="protein sequence ID" value="ADO73534.1"/>
    <property type="molecule type" value="Genomic_DNA"/>
</dbReference>
<evidence type="ECO:0000313" key="2">
    <source>
        <dbReference type="EMBL" id="ADO73534.1"/>
    </source>
</evidence>
<dbReference type="RefSeq" id="WP_002617015.1">
    <property type="nucleotide sequence ID" value="NC_014623.1"/>
</dbReference>
<dbReference type="Proteomes" id="UP000001351">
    <property type="component" value="Chromosome"/>
</dbReference>
<gene>
    <name evidence="2" type="ordered locus">STAUR_5772</name>
    <name evidence="3" type="ORF">STIAU_5226</name>
</gene>
<accession>Q08UA0</accession>
<protein>
    <submittedName>
        <fullName evidence="3">Uncharacterized protein</fullName>
    </submittedName>
</protein>
<reference evidence="3 5" key="1">
    <citation type="submission" date="2006-04" db="EMBL/GenBank/DDBJ databases">
        <authorList>
            <person name="Nierman W.C."/>
        </authorList>
    </citation>
    <scope>NUCLEOTIDE SEQUENCE [LARGE SCALE GENOMIC DNA]</scope>
    <source>
        <strain evidence="3 5">DW4/3-1</strain>
    </source>
</reference>
<keyword evidence="4" id="KW-1185">Reference proteome</keyword>
<organism evidence="3 5">
    <name type="scientific">Stigmatella aurantiaca (strain DW4/3-1)</name>
    <dbReference type="NCBI Taxonomy" id="378806"/>
    <lineage>
        <taxon>Bacteria</taxon>
        <taxon>Pseudomonadati</taxon>
        <taxon>Myxococcota</taxon>
        <taxon>Myxococcia</taxon>
        <taxon>Myxococcales</taxon>
        <taxon>Cystobacterineae</taxon>
        <taxon>Archangiaceae</taxon>
        <taxon>Stigmatella</taxon>
    </lineage>
</organism>
<dbReference type="OrthoDB" id="733404at2"/>
<reference evidence="2 4" key="2">
    <citation type="journal article" date="2011" name="Mol. Biol. Evol.">
        <title>Comparative genomic analysis of fruiting body formation in Myxococcales.</title>
        <authorList>
            <person name="Huntley S."/>
            <person name="Hamann N."/>
            <person name="Wegener-Feldbrugge S."/>
            <person name="Treuner-Lange A."/>
            <person name="Kube M."/>
            <person name="Reinhardt R."/>
            <person name="Klages S."/>
            <person name="Muller R."/>
            <person name="Ronning C.M."/>
            <person name="Nierman W.C."/>
            <person name="Sogaard-Andersen L."/>
        </authorList>
    </citation>
    <scope>NUCLEOTIDE SEQUENCE [LARGE SCALE GENOMIC DNA]</scope>
    <source>
        <strain evidence="2 4">DW4/3-1</strain>
    </source>
</reference>
<dbReference type="KEGG" id="sur:STAUR_5772"/>
<feature type="region of interest" description="Disordered" evidence="1">
    <location>
        <begin position="1"/>
        <end position="33"/>
    </location>
</feature>
<dbReference type="STRING" id="378806.STAUR_5772"/>
<evidence type="ECO:0000256" key="1">
    <source>
        <dbReference type="SAM" id="MobiDB-lite"/>
    </source>
</evidence>
<evidence type="ECO:0000313" key="5">
    <source>
        <dbReference type="Proteomes" id="UP000032702"/>
    </source>
</evidence>
<sequence>MSLIAPAGFNRPRLKGPEPFHVSKPGPGIPVKEPLKSISMEETLQFCKAVRTEERRGMCAQDGAATGEPGLVTAFVTAEALEAQQARSCWARRTTR</sequence>
<dbReference type="AlphaFoldDB" id="Q08UA0"/>
<proteinExistence type="predicted"/>
<dbReference type="HOGENOM" id="CLU_2358361_0_0_7"/>
<evidence type="ECO:0000313" key="3">
    <source>
        <dbReference type="EMBL" id="EAU64058.1"/>
    </source>
</evidence>
<name>Q08UA0_STIAD</name>
<dbReference type="EMBL" id="AAMD01000132">
    <property type="protein sequence ID" value="EAU64058.1"/>
    <property type="molecule type" value="Genomic_DNA"/>
</dbReference>
<dbReference type="Proteomes" id="UP000032702">
    <property type="component" value="Unassembled WGS sequence"/>
</dbReference>
<evidence type="ECO:0000313" key="4">
    <source>
        <dbReference type="Proteomes" id="UP000001351"/>
    </source>
</evidence>